<protein>
    <submittedName>
        <fullName evidence="9">COX6C domain-containing protein</fullName>
    </submittedName>
</protein>
<dbReference type="Gene3D" id="4.10.93.10">
    <property type="entry name" value="Mitochondrial cytochrome c oxidase subunit VIc/VIIs"/>
    <property type="match status" value="1"/>
</dbReference>
<dbReference type="WBParaSite" id="SMUV_0000634301-mRNA-1">
    <property type="protein sequence ID" value="SMUV_0000634301-mRNA-1"/>
    <property type="gene ID" value="SMUV_0000634301"/>
</dbReference>
<keyword evidence="3" id="KW-0999">Mitochondrion inner membrane</keyword>
<evidence type="ECO:0000256" key="4">
    <source>
        <dbReference type="ARBA" id="ARBA00022989"/>
    </source>
</evidence>
<proteinExistence type="predicted"/>
<evidence type="ECO:0000256" key="3">
    <source>
        <dbReference type="ARBA" id="ARBA00022792"/>
    </source>
</evidence>
<keyword evidence="4 7" id="KW-1133">Transmembrane helix</keyword>
<dbReference type="SUPFAM" id="SSF81415">
    <property type="entry name" value="Mitochondrial cytochrome c oxidase subunit VIc"/>
    <property type="match status" value="1"/>
</dbReference>
<dbReference type="GO" id="GO:0005743">
    <property type="term" value="C:mitochondrial inner membrane"/>
    <property type="evidence" value="ECO:0007669"/>
    <property type="project" value="UniProtKB-SubCell"/>
</dbReference>
<keyword evidence="6 7" id="KW-0472">Membrane</keyword>
<sequence length="98" mass="11113">MSTVEEASSQATKKSVDSPVRRMRGYNHRNFFIGLGIAFALSGASGLAYFYLVGKPRFLKYKAYLENHDAMQRWLEICEADPTIMHTCSLAKEFAKRS</sequence>
<keyword evidence="5" id="KW-0496">Mitochondrion</keyword>
<accession>A0A0N5ANY8</accession>
<evidence type="ECO:0000256" key="1">
    <source>
        <dbReference type="ARBA" id="ARBA00004273"/>
    </source>
</evidence>
<organism evidence="8 9">
    <name type="scientific">Syphacia muris</name>
    <dbReference type="NCBI Taxonomy" id="451379"/>
    <lineage>
        <taxon>Eukaryota</taxon>
        <taxon>Metazoa</taxon>
        <taxon>Ecdysozoa</taxon>
        <taxon>Nematoda</taxon>
        <taxon>Chromadorea</taxon>
        <taxon>Rhabditida</taxon>
        <taxon>Spirurina</taxon>
        <taxon>Oxyuridomorpha</taxon>
        <taxon>Oxyuroidea</taxon>
        <taxon>Oxyuridae</taxon>
        <taxon>Syphacia</taxon>
    </lineage>
</organism>
<feature type="transmembrane region" description="Helical" evidence="7">
    <location>
        <begin position="31"/>
        <end position="52"/>
    </location>
</feature>
<reference evidence="9" key="1">
    <citation type="submission" date="2017-02" db="UniProtKB">
        <authorList>
            <consortium name="WormBaseParasite"/>
        </authorList>
    </citation>
    <scope>IDENTIFICATION</scope>
</reference>
<dbReference type="Pfam" id="PF02937">
    <property type="entry name" value="COX6C"/>
    <property type="match status" value="1"/>
</dbReference>
<dbReference type="InterPro" id="IPR037169">
    <property type="entry name" value="Cytochrome_c_oxidase_VIc_sf"/>
</dbReference>
<evidence type="ECO:0000256" key="7">
    <source>
        <dbReference type="SAM" id="Phobius"/>
    </source>
</evidence>
<evidence type="ECO:0000256" key="6">
    <source>
        <dbReference type="ARBA" id="ARBA00023136"/>
    </source>
</evidence>
<keyword evidence="8" id="KW-1185">Reference proteome</keyword>
<evidence type="ECO:0000256" key="5">
    <source>
        <dbReference type="ARBA" id="ARBA00023128"/>
    </source>
</evidence>
<evidence type="ECO:0000313" key="8">
    <source>
        <dbReference type="Proteomes" id="UP000046393"/>
    </source>
</evidence>
<comment type="subcellular location">
    <subcellularLocation>
        <location evidence="1">Mitochondrion inner membrane</location>
    </subcellularLocation>
</comment>
<dbReference type="AlphaFoldDB" id="A0A0N5ANY8"/>
<dbReference type="Proteomes" id="UP000046393">
    <property type="component" value="Unplaced"/>
</dbReference>
<name>A0A0N5ANY8_9BILA</name>
<dbReference type="InterPro" id="IPR034884">
    <property type="entry name" value="Cytochrome_c_oxidase_VIc/VIIs"/>
</dbReference>
<evidence type="ECO:0000256" key="2">
    <source>
        <dbReference type="ARBA" id="ARBA00022692"/>
    </source>
</evidence>
<evidence type="ECO:0000313" key="9">
    <source>
        <dbReference type="WBParaSite" id="SMUV_0000634301-mRNA-1"/>
    </source>
</evidence>
<keyword evidence="2 7" id="KW-0812">Transmembrane</keyword>